<proteinExistence type="predicted"/>
<dbReference type="AlphaFoldDB" id="A0A4C1X364"/>
<dbReference type="Proteomes" id="UP000299102">
    <property type="component" value="Unassembled WGS sequence"/>
</dbReference>
<protein>
    <submittedName>
        <fullName evidence="2">Uncharacterized protein</fullName>
    </submittedName>
</protein>
<name>A0A4C1X364_EUMVA</name>
<feature type="region of interest" description="Disordered" evidence="1">
    <location>
        <begin position="33"/>
        <end position="57"/>
    </location>
</feature>
<gene>
    <name evidence="2" type="ORF">EVAR_91451_1</name>
</gene>
<comment type="caution">
    <text evidence="2">The sequence shown here is derived from an EMBL/GenBank/DDBJ whole genome shotgun (WGS) entry which is preliminary data.</text>
</comment>
<accession>A0A4C1X364</accession>
<sequence length="107" mass="12102">MIREIKKAPDYRTEGTNLVKSWSRSGYELSPVQRGVGGVAGAGRPRRRGHHPDDPSLRGISVLSLSYYGGPNYRERARRGPPRAQQLIVSSHYIDSYHRIPFARNEN</sequence>
<keyword evidence="3" id="KW-1185">Reference proteome</keyword>
<organism evidence="2 3">
    <name type="scientific">Eumeta variegata</name>
    <name type="common">Bagworm moth</name>
    <name type="synonym">Eumeta japonica</name>
    <dbReference type="NCBI Taxonomy" id="151549"/>
    <lineage>
        <taxon>Eukaryota</taxon>
        <taxon>Metazoa</taxon>
        <taxon>Ecdysozoa</taxon>
        <taxon>Arthropoda</taxon>
        <taxon>Hexapoda</taxon>
        <taxon>Insecta</taxon>
        <taxon>Pterygota</taxon>
        <taxon>Neoptera</taxon>
        <taxon>Endopterygota</taxon>
        <taxon>Lepidoptera</taxon>
        <taxon>Glossata</taxon>
        <taxon>Ditrysia</taxon>
        <taxon>Tineoidea</taxon>
        <taxon>Psychidae</taxon>
        <taxon>Oiketicinae</taxon>
        <taxon>Eumeta</taxon>
    </lineage>
</organism>
<evidence type="ECO:0000256" key="1">
    <source>
        <dbReference type="SAM" id="MobiDB-lite"/>
    </source>
</evidence>
<dbReference type="EMBL" id="BGZK01000701">
    <property type="protein sequence ID" value="GBP56799.1"/>
    <property type="molecule type" value="Genomic_DNA"/>
</dbReference>
<reference evidence="2 3" key="1">
    <citation type="journal article" date="2019" name="Commun. Biol.">
        <title>The bagworm genome reveals a unique fibroin gene that provides high tensile strength.</title>
        <authorList>
            <person name="Kono N."/>
            <person name="Nakamura H."/>
            <person name="Ohtoshi R."/>
            <person name="Tomita M."/>
            <person name="Numata K."/>
            <person name="Arakawa K."/>
        </authorList>
    </citation>
    <scope>NUCLEOTIDE SEQUENCE [LARGE SCALE GENOMIC DNA]</scope>
</reference>
<evidence type="ECO:0000313" key="3">
    <source>
        <dbReference type="Proteomes" id="UP000299102"/>
    </source>
</evidence>
<evidence type="ECO:0000313" key="2">
    <source>
        <dbReference type="EMBL" id="GBP56799.1"/>
    </source>
</evidence>